<organism evidence="1 2">
    <name type="scientific">Brucella tritici</name>
    <dbReference type="NCBI Taxonomy" id="94626"/>
    <lineage>
        <taxon>Bacteria</taxon>
        <taxon>Pseudomonadati</taxon>
        <taxon>Pseudomonadota</taxon>
        <taxon>Alphaproteobacteria</taxon>
        <taxon>Hyphomicrobiales</taxon>
        <taxon>Brucellaceae</taxon>
        <taxon>Brucella/Ochrobactrum group</taxon>
        <taxon>Brucella</taxon>
    </lineage>
</organism>
<dbReference type="EMBL" id="WBVX01000004">
    <property type="protein sequence ID" value="KAB2688419.1"/>
    <property type="molecule type" value="Genomic_DNA"/>
</dbReference>
<dbReference type="Proteomes" id="UP000481643">
    <property type="component" value="Unassembled WGS sequence"/>
</dbReference>
<sequence length="151" mass="14329">MNPHRLYLFATTALLTVLGTLTCSSGAFADPGLAPQGDVVLPVSPAIADELFGLPGFASLQLLNQFASVPIIAGAVPASGNIAGNTVYGAGASARGGVGNGGAGAGAVNASGAGTTPADINSNGVGATQLGINGMPSATGGVSAQLPSILV</sequence>
<comment type="caution">
    <text evidence="1">The sequence shown here is derived from an EMBL/GenBank/DDBJ whole genome shotgun (WGS) entry which is preliminary data.</text>
</comment>
<dbReference type="RefSeq" id="WP_151558293.1">
    <property type="nucleotide sequence ID" value="NZ_WBVX01000004.1"/>
</dbReference>
<evidence type="ECO:0000313" key="2">
    <source>
        <dbReference type="Proteomes" id="UP000481643"/>
    </source>
</evidence>
<evidence type="ECO:0000313" key="1">
    <source>
        <dbReference type="EMBL" id="KAB2688419.1"/>
    </source>
</evidence>
<gene>
    <name evidence="1" type="ORF">F9L08_05880</name>
</gene>
<name>A0A6N6QBA9_9HYPH</name>
<accession>A0A6N6QBA9</accession>
<proteinExistence type="predicted"/>
<dbReference type="AlphaFoldDB" id="A0A6N6QBA9"/>
<reference evidence="1 2" key="1">
    <citation type="submission" date="2019-09" db="EMBL/GenBank/DDBJ databases">
        <title>Taxonomic organization of the family Brucellaceae based on a phylogenomic approach.</title>
        <authorList>
            <person name="Leclercq S."/>
            <person name="Cloeckaert A."/>
            <person name="Zygmunt M.S."/>
        </authorList>
    </citation>
    <scope>NUCLEOTIDE SEQUENCE [LARGE SCALE GENOMIC DNA]</scope>
    <source>
        <strain evidence="1 2">WS1830</strain>
    </source>
</reference>
<protein>
    <submittedName>
        <fullName evidence="1">Uncharacterized protein</fullName>
    </submittedName>
</protein>